<reference evidence="2" key="1">
    <citation type="submission" date="2016-02" db="EMBL/GenBank/DDBJ databases">
        <authorList>
            <person name="Dunlap C."/>
        </authorList>
    </citation>
    <scope>NUCLEOTIDE SEQUENCE [LARGE SCALE GENOMIC DNA]</scope>
    <source>
        <strain evidence="2">NRRL B-41092</strain>
    </source>
</reference>
<dbReference type="GO" id="GO:0043937">
    <property type="term" value="P:regulation of sporulation"/>
    <property type="evidence" value="ECO:0007669"/>
    <property type="project" value="InterPro"/>
</dbReference>
<dbReference type="InterPro" id="IPR018540">
    <property type="entry name" value="Spo0E-like"/>
</dbReference>
<dbReference type="OrthoDB" id="2973859at2"/>
<evidence type="ECO:0000313" key="2">
    <source>
        <dbReference type="Proteomes" id="UP000075430"/>
    </source>
</evidence>
<evidence type="ECO:0000313" key="1">
    <source>
        <dbReference type="EMBL" id="KXZ12749.1"/>
    </source>
</evidence>
<dbReference type="GO" id="GO:0046983">
    <property type="term" value="F:protein dimerization activity"/>
    <property type="evidence" value="ECO:0007669"/>
    <property type="project" value="InterPro"/>
</dbReference>
<comment type="caution">
    <text evidence="1">The sequence shown here is derived from an EMBL/GenBank/DDBJ whole genome shotgun (WGS) entry which is preliminary data.</text>
</comment>
<name>A0A150F1X8_9BACI</name>
<proteinExistence type="predicted"/>
<gene>
    <name evidence="1" type="ORF">AXI58_06460</name>
</gene>
<dbReference type="Proteomes" id="UP000075430">
    <property type="component" value="Unassembled WGS sequence"/>
</dbReference>
<organism evidence="1 2">
    <name type="scientific">Bacillus nakamurai</name>
    <dbReference type="NCBI Taxonomy" id="1793963"/>
    <lineage>
        <taxon>Bacteria</taxon>
        <taxon>Bacillati</taxon>
        <taxon>Bacillota</taxon>
        <taxon>Bacilli</taxon>
        <taxon>Bacillales</taxon>
        <taxon>Bacillaceae</taxon>
        <taxon>Bacillus</taxon>
    </lineage>
</organism>
<dbReference type="RefSeq" id="WP_061523537.1">
    <property type="nucleotide sequence ID" value="NZ_JAJJBV010000034.1"/>
</dbReference>
<dbReference type="SUPFAM" id="SSF140500">
    <property type="entry name" value="BAS1536-like"/>
    <property type="match status" value="1"/>
</dbReference>
<sequence length="86" mass="9885">MGSYSEQEKLLVSIDEKRKMMIDAANRQGFTGYDTIRHSQELDCLMNAYQQLINREHTHHQGIQGLVKKIGLFSRGDVMPAYEANK</sequence>
<protein>
    <submittedName>
        <fullName evidence="1">Aspartyl-phosphate phosphatase</fullName>
    </submittedName>
</protein>
<dbReference type="STRING" id="1793963.AXI58_06460"/>
<dbReference type="AlphaFoldDB" id="A0A150F1X8"/>
<dbReference type="InterPro" id="IPR037208">
    <property type="entry name" value="Spo0E-like_sf"/>
</dbReference>
<dbReference type="EMBL" id="LSBA01000040">
    <property type="protein sequence ID" value="KXZ12749.1"/>
    <property type="molecule type" value="Genomic_DNA"/>
</dbReference>
<accession>A0A150F1X8</accession>
<keyword evidence="2" id="KW-1185">Reference proteome</keyword>
<dbReference type="Pfam" id="PF09388">
    <property type="entry name" value="SpoOE-like"/>
    <property type="match status" value="1"/>
</dbReference>
<dbReference type="InterPro" id="IPR036638">
    <property type="entry name" value="HLH_DNA-bd_sf"/>
</dbReference>
<dbReference type="Gene3D" id="4.10.280.10">
    <property type="entry name" value="Helix-loop-helix DNA-binding domain"/>
    <property type="match status" value="1"/>
</dbReference>